<protein>
    <submittedName>
        <fullName evidence="2">Unannotated protein</fullName>
    </submittedName>
</protein>
<reference evidence="2" key="1">
    <citation type="submission" date="2020-05" db="EMBL/GenBank/DDBJ databases">
        <authorList>
            <person name="Chiriac C."/>
            <person name="Salcher M."/>
            <person name="Ghai R."/>
            <person name="Kavagutti S V."/>
        </authorList>
    </citation>
    <scope>NUCLEOTIDE SEQUENCE</scope>
</reference>
<proteinExistence type="predicted"/>
<gene>
    <name evidence="2" type="ORF">UFOPK3610_01380</name>
</gene>
<dbReference type="EMBL" id="CAFBMR010000062">
    <property type="protein sequence ID" value="CAB4920433.1"/>
    <property type="molecule type" value="Genomic_DNA"/>
</dbReference>
<name>A0A6J7HSM2_9ZZZZ</name>
<feature type="transmembrane region" description="Helical" evidence="1">
    <location>
        <begin position="324"/>
        <end position="342"/>
    </location>
</feature>
<organism evidence="2">
    <name type="scientific">freshwater metagenome</name>
    <dbReference type="NCBI Taxonomy" id="449393"/>
    <lineage>
        <taxon>unclassified sequences</taxon>
        <taxon>metagenomes</taxon>
        <taxon>ecological metagenomes</taxon>
    </lineage>
</organism>
<evidence type="ECO:0000313" key="2">
    <source>
        <dbReference type="EMBL" id="CAB4920433.1"/>
    </source>
</evidence>
<accession>A0A6J7HSM2</accession>
<dbReference type="AlphaFoldDB" id="A0A6J7HSM2"/>
<feature type="transmembrane region" description="Helical" evidence="1">
    <location>
        <begin position="385"/>
        <end position="404"/>
    </location>
</feature>
<sequence>MTKVLISTTSNGVAGTDTNYRYDYADTQDSSCGPAAKAYPNAGADILRTGGSRAGVPYVSCHDDQGRLVSTTDPLMSGDATGKTKVTLTHDAGGRVRTITGGARPVELTWGADTALAIMKEGAGADAVTTTLSRFGERILTKTVKGSAGTSTVKYAYGSPLDTSPTIILKSDSAVDSYTIGLPGGANVTVPMGGAATVTLSGIDGAALGTIPAPSFNATSSGPDTSPATVGLAPRFGAYGEPLQLPSTEVGSNAAPKYTWQATQRQETLEGTSSISLVGTRPYLPALGEFLAPDPNFQASNNLYSYTPGDPVNGSDKSGEANEWSWFWQIVSCVVVVASFVVGALTGGWLIPLGLGFAATAAQILSAKTQEEESPGLNVFRQVQFWAQTVATLAYIGFYAVKGLSYGVKWIGKKAGWGWATKTKAASTQPSSAGSAGARDSVGSLRSSRSSIDLMDELGLAPAEVVVKTSKFTRFVQTINKANPRSSYWRMNDGSPIPGRSYLRSLGKLSGHWAVFGGGYGFQKWAEGYQPSS</sequence>
<dbReference type="Gene3D" id="2.180.10.10">
    <property type="entry name" value="RHS repeat-associated core"/>
    <property type="match status" value="1"/>
</dbReference>
<keyword evidence="1" id="KW-0472">Membrane</keyword>
<evidence type="ECO:0000256" key="1">
    <source>
        <dbReference type="SAM" id="Phobius"/>
    </source>
</evidence>
<keyword evidence="1" id="KW-0812">Transmembrane</keyword>
<dbReference type="InterPro" id="IPR022385">
    <property type="entry name" value="Rhs_assc_core"/>
</dbReference>
<dbReference type="NCBIfam" id="TIGR03696">
    <property type="entry name" value="Rhs_assc_core"/>
    <property type="match status" value="1"/>
</dbReference>
<keyword evidence="1" id="KW-1133">Transmembrane helix</keyword>